<evidence type="ECO:0000313" key="1">
    <source>
        <dbReference type="EMBL" id="MDU0344030.1"/>
    </source>
</evidence>
<organism evidence="1 2">
    <name type="scientific">Bosea rubneri</name>
    <dbReference type="NCBI Taxonomy" id="3075434"/>
    <lineage>
        <taxon>Bacteria</taxon>
        <taxon>Pseudomonadati</taxon>
        <taxon>Pseudomonadota</taxon>
        <taxon>Alphaproteobacteria</taxon>
        <taxon>Hyphomicrobiales</taxon>
        <taxon>Boseaceae</taxon>
        <taxon>Bosea</taxon>
    </lineage>
</organism>
<evidence type="ECO:0008006" key="3">
    <source>
        <dbReference type="Google" id="ProtNLM"/>
    </source>
</evidence>
<evidence type="ECO:0000313" key="2">
    <source>
        <dbReference type="Proteomes" id="UP001254257"/>
    </source>
</evidence>
<name>A0ABU3SGV7_9HYPH</name>
<gene>
    <name evidence="1" type="ORF">RKE40_29525</name>
</gene>
<reference evidence="1 2" key="1">
    <citation type="submission" date="2023-09" db="EMBL/GenBank/DDBJ databases">
        <title>Whole genome shotgun sequencing (WGS) of Bosea sp. ZW T0_25, isolated from stored onions (Allium cepa).</title>
        <authorList>
            <person name="Stoll D.A."/>
            <person name="Huch M."/>
        </authorList>
    </citation>
    <scope>NUCLEOTIDE SEQUENCE [LARGE SCALE GENOMIC DNA]</scope>
    <source>
        <strain evidence="1 2">ZW T0_25</strain>
    </source>
</reference>
<sequence>MGKFFQIKEAVKVAAKAFHDVMRDERYLRWKTSSEEYRAQILDLVRPAATAAFSAGYNQALREAVDAVRRMALAEQEIGGPYTADLLEKAAAAIAALAKP</sequence>
<keyword evidence="2" id="KW-1185">Reference proteome</keyword>
<dbReference type="RefSeq" id="WP_316021716.1">
    <property type="nucleotide sequence ID" value="NZ_JAWDID010000120.1"/>
</dbReference>
<protein>
    <recommendedName>
        <fullName evidence="3">Phasin protein</fullName>
    </recommendedName>
</protein>
<comment type="caution">
    <text evidence="1">The sequence shown here is derived from an EMBL/GenBank/DDBJ whole genome shotgun (WGS) entry which is preliminary data.</text>
</comment>
<dbReference type="Proteomes" id="UP001254257">
    <property type="component" value="Unassembled WGS sequence"/>
</dbReference>
<dbReference type="EMBL" id="JAWDID010000120">
    <property type="protein sequence ID" value="MDU0344030.1"/>
    <property type="molecule type" value="Genomic_DNA"/>
</dbReference>
<accession>A0ABU3SGV7</accession>
<proteinExistence type="predicted"/>